<accession>A0A6G0ZR50</accession>
<dbReference type="AlphaFoldDB" id="A0A6G0ZR50"/>
<sequence length="34" mass="4181">IIIRKILRAFELILNIRYYSKCKSRRYLKISPVI</sequence>
<reference evidence="1 2" key="1">
    <citation type="submission" date="2019-08" db="EMBL/GenBank/DDBJ databases">
        <title>Whole genome of Aphis craccivora.</title>
        <authorList>
            <person name="Voronova N.V."/>
            <person name="Shulinski R.S."/>
            <person name="Bandarenka Y.V."/>
            <person name="Zhorov D.G."/>
            <person name="Warner D."/>
        </authorList>
    </citation>
    <scope>NUCLEOTIDE SEQUENCE [LARGE SCALE GENOMIC DNA]</scope>
    <source>
        <strain evidence="1">180601</strain>
        <tissue evidence="1">Whole Body</tissue>
    </source>
</reference>
<name>A0A6G0ZR50_APHCR</name>
<feature type="non-terminal residue" evidence="1">
    <location>
        <position position="1"/>
    </location>
</feature>
<proteinExistence type="predicted"/>
<organism evidence="1 2">
    <name type="scientific">Aphis craccivora</name>
    <name type="common">Cowpea aphid</name>
    <dbReference type="NCBI Taxonomy" id="307492"/>
    <lineage>
        <taxon>Eukaryota</taxon>
        <taxon>Metazoa</taxon>
        <taxon>Ecdysozoa</taxon>
        <taxon>Arthropoda</taxon>
        <taxon>Hexapoda</taxon>
        <taxon>Insecta</taxon>
        <taxon>Pterygota</taxon>
        <taxon>Neoptera</taxon>
        <taxon>Paraneoptera</taxon>
        <taxon>Hemiptera</taxon>
        <taxon>Sternorrhyncha</taxon>
        <taxon>Aphidomorpha</taxon>
        <taxon>Aphidoidea</taxon>
        <taxon>Aphididae</taxon>
        <taxon>Aphidini</taxon>
        <taxon>Aphis</taxon>
        <taxon>Aphis</taxon>
    </lineage>
</organism>
<evidence type="ECO:0000313" key="1">
    <source>
        <dbReference type="EMBL" id="KAF0773454.1"/>
    </source>
</evidence>
<gene>
    <name evidence="1" type="ORF">FWK35_00012145</name>
</gene>
<dbReference type="EMBL" id="VUJU01000059">
    <property type="protein sequence ID" value="KAF0773454.1"/>
    <property type="molecule type" value="Genomic_DNA"/>
</dbReference>
<keyword evidence="2" id="KW-1185">Reference proteome</keyword>
<evidence type="ECO:0000313" key="2">
    <source>
        <dbReference type="Proteomes" id="UP000478052"/>
    </source>
</evidence>
<protein>
    <submittedName>
        <fullName evidence="1">Uncharacterized protein</fullName>
    </submittedName>
</protein>
<dbReference type="Proteomes" id="UP000478052">
    <property type="component" value="Unassembled WGS sequence"/>
</dbReference>
<comment type="caution">
    <text evidence="1">The sequence shown here is derived from an EMBL/GenBank/DDBJ whole genome shotgun (WGS) entry which is preliminary data.</text>
</comment>